<dbReference type="EMBL" id="JRXE01000032">
    <property type="protein sequence ID" value="KOC87773.1"/>
    <property type="molecule type" value="Genomic_DNA"/>
</dbReference>
<reference evidence="10 11" key="1">
    <citation type="journal article" date="2015" name="Int. J. Syst. Evol. Microbiol.">
        <title>Erwinia iniecta sp. nov., isolated from Russian wheat aphids (Diuraphis noxia).</title>
        <authorList>
            <person name="Campillo T."/>
            <person name="Luna E."/>
            <person name="Portier P."/>
            <person name="Fischer-Le Saux M."/>
            <person name="Lapitan N."/>
            <person name="Tisserat N.A."/>
            <person name="Leach J.E."/>
        </authorList>
    </citation>
    <scope>NUCLEOTIDE SEQUENCE [LARGE SCALE GENOMIC DNA]</scope>
    <source>
        <strain evidence="8 11">B120</strain>
        <strain evidence="9 10">B149</strain>
    </source>
</reference>
<feature type="transmembrane region" description="Helical" evidence="7">
    <location>
        <begin position="183"/>
        <end position="203"/>
    </location>
</feature>
<sequence>MNLTLLGAYFLAVLLLLLTPGPVIALVTGTAARYGSRKAFATVAGTNVASLVLIAFAALMLAGILSLSPLVLYLVGIAGSLFIGWSAFTSLQGARGSEEVEVNDKRGVSNRSGFIRGFITGISNPKDILFFVSFFPQFITVTRDFTVSIMTLSFVWMVFDFTVLSLYILMVKRWVPERHGRRIEIVSAVFLLAISLCSILYNVSEIVLRYI</sequence>
<dbReference type="InterPro" id="IPR001123">
    <property type="entry name" value="LeuE-type"/>
</dbReference>
<evidence type="ECO:0000256" key="5">
    <source>
        <dbReference type="ARBA" id="ARBA00022989"/>
    </source>
</evidence>
<feature type="transmembrane region" description="Helical" evidence="7">
    <location>
        <begin position="145"/>
        <end position="171"/>
    </location>
</feature>
<dbReference type="RefSeq" id="WP_052902103.1">
    <property type="nucleotide sequence ID" value="NZ_JRXE01000032.1"/>
</dbReference>
<dbReference type="PANTHER" id="PTHR30086:SF20">
    <property type="entry name" value="ARGININE EXPORTER PROTEIN ARGO-RELATED"/>
    <property type="match status" value="1"/>
</dbReference>
<proteinExistence type="predicted"/>
<dbReference type="AlphaFoldDB" id="A0A0L7SXC8"/>
<keyword evidence="6 7" id="KW-0472">Membrane</keyword>
<dbReference type="GO" id="GO:0005886">
    <property type="term" value="C:plasma membrane"/>
    <property type="evidence" value="ECO:0007669"/>
    <property type="project" value="UniProtKB-SubCell"/>
</dbReference>
<dbReference type="Proteomes" id="UP000037088">
    <property type="component" value="Unassembled WGS sequence"/>
</dbReference>
<dbReference type="Proteomes" id="UP000036851">
    <property type="component" value="Unassembled WGS sequence"/>
</dbReference>
<comment type="subcellular location">
    <subcellularLocation>
        <location evidence="1">Cell membrane</location>
        <topology evidence="1">Multi-pass membrane protein</topology>
    </subcellularLocation>
</comment>
<evidence type="ECO:0000313" key="9">
    <source>
        <dbReference type="EMBL" id="KOC90053.1"/>
    </source>
</evidence>
<protein>
    <submittedName>
        <fullName evidence="8">Lysine transporter LysE</fullName>
    </submittedName>
</protein>
<dbReference type="PATRIC" id="fig|1560201.3.peg.4008"/>
<name>A0A0L7SXC8_9GAMM</name>
<dbReference type="EMBL" id="JRXF01000032">
    <property type="protein sequence ID" value="KOC90053.1"/>
    <property type="molecule type" value="Genomic_DNA"/>
</dbReference>
<evidence type="ECO:0000256" key="2">
    <source>
        <dbReference type="ARBA" id="ARBA00022475"/>
    </source>
</evidence>
<keyword evidence="2" id="KW-1003">Cell membrane</keyword>
<dbReference type="PANTHER" id="PTHR30086">
    <property type="entry name" value="ARGININE EXPORTER PROTEIN ARGO"/>
    <property type="match status" value="1"/>
</dbReference>
<keyword evidence="3 7" id="KW-0812">Transmembrane</keyword>
<evidence type="ECO:0000256" key="6">
    <source>
        <dbReference type="ARBA" id="ARBA00023136"/>
    </source>
</evidence>
<gene>
    <name evidence="8" type="ORF">NG42_18910</name>
    <name evidence="9" type="ORF">NG43_17845</name>
</gene>
<keyword evidence="4" id="KW-0813">Transport</keyword>
<comment type="caution">
    <text evidence="8">The sequence shown here is derived from an EMBL/GenBank/DDBJ whole genome shotgun (WGS) entry which is preliminary data.</text>
</comment>
<dbReference type="OrthoDB" id="9784202at2"/>
<feature type="transmembrane region" description="Helical" evidence="7">
    <location>
        <begin position="41"/>
        <end position="63"/>
    </location>
</feature>
<evidence type="ECO:0000313" key="11">
    <source>
        <dbReference type="Proteomes" id="UP000037088"/>
    </source>
</evidence>
<accession>A0A0L7SXC8</accession>
<keyword evidence="5 7" id="KW-1133">Transmembrane helix</keyword>
<evidence type="ECO:0000256" key="4">
    <source>
        <dbReference type="ARBA" id="ARBA00022970"/>
    </source>
</evidence>
<dbReference type="STRING" id="1560201.NG42_18910"/>
<keyword evidence="11" id="KW-1185">Reference proteome</keyword>
<evidence type="ECO:0000256" key="7">
    <source>
        <dbReference type="SAM" id="Phobius"/>
    </source>
</evidence>
<evidence type="ECO:0000313" key="10">
    <source>
        <dbReference type="Proteomes" id="UP000036851"/>
    </source>
</evidence>
<evidence type="ECO:0000313" key="8">
    <source>
        <dbReference type="EMBL" id="KOC87773.1"/>
    </source>
</evidence>
<evidence type="ECO:0000256" key="1">
    <source>
        <dbReference type="ARBA" id="ARBA00004651"/>
    </source>
</evidence>
<evidence type="ECO:0000256" key="3">
    <source>
        <dbReference type="ARBA" id="ARBA00022692"/>
    </source>
</evidence>
<keyword evidence="4" id="KW-0029">Amino-acid transport</keyword>
<feature type="transmembrane region" description="Helical" evidence="7">
    <location>
        <begin position="70"/>
        <end position="88"/>
    </location>
</feature>
<dbReference type="Pfam" id="PF01810">
    <property type="entry name" value="LysE"/>
    <property type="match status" value="1"/>
</dbReference>
<dbReference type="GO" id="GO:0015171">
    <property type="term" value="F:amino acid transmembrane transporter activity"/>
    <property type="evidence" value="ECO:0007669"/>
    <property type="project" value="TreeGrafter"/>
</dbReference>
<organism evidence="8 11">
    <name type="scientific">Winslowiella iniecta</name>
    <dbReference type="NCBI Taxonomy" id="1560201"/>
    <lineage>
        <taxon>Bacteria</taxon>
        <taxon>Pseudomonadati</taxon>
        <taxon>Pseudomonadota</taxon>
        <taxon>Gammaproteobacteria</taxon>
        <taxon>Enterobacterales</taxon>
        <taxon>Erwiniaceae</taxon>
        <taxon>Winslowiella</taxon>
    </lineage>
</organism>